<evidence type="ECO:0000313" key="1">
    <source>
        <dbReference type="EMBL" id="KVI08204.1"/>
    </source>
</evidence>
<proteinExistence type="predicted"/>
<reference evidence="1 2" key="1">
    <citation type="journal article" date="2016" name="Sci. Rep.">
        <title>The genome sequence of the outbreeding globe artichoke constructed de novo incorporating a phase-aware low-pass sequencing strategy of F1 progeny.</title>
        <authorList>
            <person name="Scaglione D."/>
            <person name="Reyes-Chin-Wo S."/>
            <person name="Acquadro A."/>
            <person name="Froenicke L."/>
            <person name="Portis E."/>
            <person name="Beitel C."/>
            <person name="Tirone M."/>
            <person name="Mauro R."/>
            <person name="Lo Monaco A."/>
            <person name="Mauromicale G."/>
            <person name="Faccioli P."/>
            <person name="Cattivelli L."/>
            <person name="Rieseberg L."/>
            <person name="Michelmore R."/>
            <person name="Lanteri S."/>
        </authorList>
    </citation>
    <scope>NUCLEOTIDE SEQUENCE [LARGE SCALE GENOMIC DNA]</scope>
    <source>
        <strain evidence="1">2C</strain>
    </source>
</reference>
<protein>
    <submittedName>
        <fullName evidence="1">Uncharacterized protein</fullName>
    </submittedName>
</protein>
<dbReference type="PANTHER" id="PTHR46366:SF1">
    <property type="entry name" value="PDZ DOMAIN-CONTAINING PROTEIN C1685.05"/>
    <property type="match status" value="1"/>
</dbReference>
<gene>
    <name evidence="1" type="ORF">Ccrd_013426</name>
</gene>
<dbReference type="EMBL" id="LEKV01001203">
    <property type="protein sequence ID" value="KVI08204.1"/>
    <property type="molecule type" value="Genomic_DNA"/>
</dbReference>
<accession>A0A103YFM9</accession>
<evidence type="ECO:0000313" key="2">
    <source>
        <dbReference type="Proteomes" id="UP000243975"/>
    </source>
</evidence>
<keyword evidence="2" id="KW-1185">Reference proteome</keyword>
<dbReference type="Proteomes" id="UP000243975">
    <property type="component" value="Unassembled WGS sequence"/>
</dbReference>
<dbReference type="PANTHER" id="PTHR46366">
    <property type="entry name" value="PRO-APOPTOTIC SERINE PROTEASE NMA111"/>
    <property type="match status" value="1"/>
</dbReference>
<dbReference type="STRING" id="59895.A0A103YFM9"/>
<dbReference type="AlphaFoldDB" id="A0A103YFM9"/>
<dbReference type="Gramene" id="KVI08204">
    <property type="protein sequence ID" value="KVI08204"/>
    <property type="gene ID" value="Ccrd_013426"/>
</dbReference>
<comment type="caution">
    <text evidence="1">The sequence shown here is derived from an EMBL/GenBank/DDBJ whole genome shotgun (WGS) entry which is preliminary data.</text>
</comment>
<sequence length="105" mass="12101">MSNANSQNSGYRSEVQDHDLAYSGRRFILSEMQGVNGKPTPCLYAFVDVTKEIEYEELVHVKTVHSNAKPQVLTLKQDLLYSRTWEMRFDPETAMSQRKMTNKAL</sequence>
<name>A0A103YFM9_CYNCS</name>
<organism evidence="1 2">
    <name type="scientific">Cynara cardunculus var. scolymus</name>
    <name type="common">Globe artichoke</name>
    <name type="synonym">Cynara scolymus</name>
    <dbReference type="NCBI Taxonomy" id="59895"/>
    <lineage>
        <taxon>Eukaryota</taxon>
        <taxon>Viridiplantae</taxon>
        <taxon>Streptophyta</taxon>
        <taxon>Embryophyta</taxon>
        <taxon>Tracheophyta</taxon>
        <taxon>Spermatophyta</taxon>
        <taxon>Magnoliopsida</taxon>
        <taxon>eudicotyledons</taxon>
        <taxon>Gunneridae</taxon>
        <taxon>Pentapetalae</taxon>
        <taxon>asterids</taxon>
        <taxon>campanulids</taxon>
        <taxon>Asterales</taxon>
        <taxon>Asteraceae</taxon>
        <taxon>Carduoideae</taxon>
        <taxon>Cardueae</taxon>
        <taxon>Carduinae</taxon>
        <taxon>Cynara</taxon>
    </lineage>
</organism>